<evidence type="ECO:0008006" key="16">
    <source>
        <dbReference type="Google" id="ProtNLM"/>
    </source>
</evidence>
<dbReference type="GO" id="GO:0005737">
    <property type="term" value="C:cytoplasm"/>
    <property type="evidence" value="ECO:0007669"/>
    <property type="project" value="TreeGrafter"/>
</dbReference>
<reference evidence="14" key="1">
    <citation type="submission" date="2023-08" db="EMBL/GenBank/DDBJ databases">
        <authorList>
            <person name="Chen Y."/>
            <person name="Shah S."/>
            <person name="Dougan E. K."/>
            <person name="Thang M."/>
            <person name="Chan C."/>
        </authorList>
    </citation>
    <scope>NUCLEOTIDE SEQUENCE</scope>
</reference>
<dbReference type="Pfam" id="PF03372">
    <property type="entry name" value="Exo_endo_phos"/>
    <property type="match status" value="1"/>
</dbReference>
<dbReference type="Gene3D" id="3.60.10.10">
    <property type="entry name" value="Endonuclease/exonuclease/phosphatase"/>
    <property type="match status" value="1"/>
</dbReference>
<sequence length="1442" mass="154624">MATTAAADVNTALAIVPPEDVLQEVQLIRQQHDRAFSRWPPHVRLMWPFLPLRIALARLSRLDRLDVDSFDLELPQVELLAGGGKGERDRAYVGLTPSAASSDHLKAIWEALGEIFPECAECAEFHLTLGQLPSQEAATLVGALGSLRLSWRCSAVAVLACEGSGAPMRPVQWIALRERPPSSFGASLPLPSLAWRSLVEALPLQDAAKVARITRHQDVPGKAEWWCDLARAHFSTDSAHPLPAHAAGFSSLVGAAGYMASLCWTTLPDKAPSLSLCPGAEAMRRTSSSNVQTLPVPFGGAVRCVRHNSERLLVAGDASAKETGLALWSLGDLKEKPRFSKLRGHVRGVDLWEELLLVQAKGGSLLVHDLADPRAQPSALGKKEDGHVRDAQWMPGGSARALAAYESRVAILDVEAGGVDYLPLPLRSPSVCSVEAQVAVATSSACCLWDVRRSAVALEVPLSFSGACLAFARGSGLVVGGSGGLQLVDLRMGTTRPLAPVQLPASLREGNAEVQRLLTGHGCVTAQFEKALATWHLETGALLGWWEASRCLSVPTGAAEAAAAPWGLAAAGAGRLHVAMPGKPGPGAGKKFAAPKREAAKKATQAAPAPAQEPSRKLRTSEDVYHRILHDSVRFSPEEVAIGYEDRFLGPMEVKLLDFTPGGDIPFHRLFYFRRGEEILWDRKHRRDRVFGECAEAEADAPETVEAVRRAKVTAWKIEQGIIKVRGSGRGRRKATVAVDEAAGLRYSKDEGCWTCCPASSPARAKLRVLTLNVLFELYGDVETHMEARMSQMFQDLAAAELDVIALQEVTPFFAQALLAEVWVREGYWSSCGDDMASVDPSGQLILSRLPMRSVALARGFWATAPRPIEAQRKPDHLYRVERVSQHKSLVLATLATGSSRSAVVANLHLSADSKDARKDHRAEQLRACEAALGERLRPGDLGLLVGDFNASPEEEPPLLQLGLRDVWETNEEPGYTFDPLTNTVARRVVEAVGGSKTPRRLDRVYATPPTMAGTAGTAAWLWGTKPFSLETLEKEDWFISDHFGVLCEIEAADTEEHSGDLALAKLTPCEEILAPEILAALSLGESQAVELVLLGSTALGIADAGSDVDVLAACAGMSSAAYFAAAAAALQATGTAVEAAADAAVPLLRFQASGREVELQFVELPAPQLAHLRADAEDAYESLEALLFAGEAHGLSAALDAWALLRRVAQSGGAEGLGAFRGLAVAVKTWARRRQLLGTPWGFPGGFAWAQLAANEVERSFARLRESEDPARSLQESFFQHLATSQDLQGEPPKLWCPAGPQDRNALRTMTRTTARILQAQLTLAARGEADDGVFASPRFLLVGLGGGSECKPLLRRKAVTILLEVERCSQGTVWPLTDVHTTRGGAPCIVLGTGWAPTPGEVRALAQSLRALVAVSGLEIEVKVIPADSLSSEVPSCQPE</sequence>
<comment type="subcellular location">
    <subcellularLocation>
        <location evidence="3">Nucleus</location>
        <location evidence="3">PML body</location>
    </subcellularLocation>
</comment>
<dbReference type="GO" id="GO:0004518">
    <property type="term" value="F:nuclease activity"/>
    <property type="evidence" value="ECO:0007669"/>
    <property type="project" value="UniProtKB-KW"/>
</dbReference>
<dbReference type="InterPro" id="IPR051547">
    <property type="entry name" value="TDP2-like"/>
</dbReference>
<comment type="caution">
    <text evidence="14">The sequence shown here is derived from an EMBL/GenBank/DDBJ whole genome shotgun (WGS) entry which is preliminary data.</text>
</comment>
<evidence type="ECO:0000256" key="2">
    <source>
        <dbReference type="ARBA" id="ARBA00001946"/>
    </source>
</evidence>
<evidence type="ECO:0000256" key="11">
    <source>
        <dbReference type="SAM" id="MobiDB-lite"/>
    </source>
</evidence>
<dbReference type="GO" id="GO:0070260">
    <property type="term" value="F:5'-tyrosyl-DNA phosphodiesterase activity"/>
    <property type="evidence" value="ECO:0007669"/>
    <property type="project" value="TreeGrafter"/>
</dbReference>
<organism evidence="14 15">
    <name type="scientific">Effrenium voratum</name>
    <dbReference type="NCBI Taxonomy" id="2562239"/>
    <lineage>
        <taxon>Eukaryota</taxon>
        <taxon>Sar</taxon>
        <taxon>Alveolata</taxon>
        <taxon>Dinophyceae</taxon>
        <taxon>Suessiales</taxon>
        <taxon>Symbiodiniaceae</taxon>
        <taxon>Effrenium</taxon>
    </lineage>
</organism>
<keyword evidence="10" id="KW-0539">Nucleus</keyword>
<evidence type="ECO:0000256" key="3">
    <source>
        <dbReference type="ARBA" id="ARBA00004322"/>
    </source>
</evidence>
<evidence type="ECO:0000256" key="4">
    <source>
        <dbReference type="ARBA" id="ARBA00022722"/>
    </source>
</evidence>
<proteinExistence type="predicted"/>
<keyword evidence="8" id="KW-0460">Magnesium</keyword>
<dbReference type="Proteomes" id="UP001178507">
    <property type="component" value="Unassembled WGS sequence"/>
</dbReference>
<dbReference type="SUPFAM" id="SSF69322">
    <property type="entry name" value="Tricorn protease domain 2"/>
    <property type="match status" value="1"/>
</dbReference>
<dbReference type="PANTHER" id="PTHR15822">
    <property type="entry name" value="TRAF AND TNF RECEPTOR-ASSOCIATED PROTEIN"/>
    <property type="match status" value="1"/>
</dbReference>
<evidence type="ECO:0000256" key="5">
    <source>
        <dbReference type="ARBA" id="ARBA00022723"/>
    </source>
</evidence>
<feature type="compositionally biased region" description="Low complexity" evidence="11">
    <location>
        <begin position="602"/>
        <end position="612"/>
    </location>
</feature>
<evidence type="ECO:0000256" key="7">
    <source>
        <dbReference type="ARBA" id="ARBA00022801"/>
    </source>
</evidence>
<dbReference type="SUPFAM" id="SSF56219">
    <property type="entry name" value="DNase I-like"/>
    <property type="match status" value="1"/>
</dbReference>
<evidence type="ECO:0000256" key="9">
    <source>
        <dbReference type="ARBA" id="ARBA00023204"/>
    </source>
</evidence>
<dbReference type="SUPFAM" id="SSF81631">
    <property type="entry name" value="PAP/OAS1 substrate-binding domain"/>
    <property type="match status" value="1"/>
</dbReference>
<dbReference type="GO" id="GO:0003697">
    <property type="term" value="F:single-stranded DNA binding"/>
    <property type="evidence" value="ECO:0007669"/>
    <property type="project" value="TreeGrafter"/>
</dbReference>
<dbReference type="Gene3D" id="1.10.1410.10">
    <property type="match status" value="1"/>
</dbReference>
<dbReference type="Pfam" id="PF13563">
    <property type="entry name" value="2_5_RNA_ligase2"/>
    <property type="match status" value="1"/>
</dbReference>
<comment type="cofactor">
    <cofactor evidence="1">
        <name>Mn(2+)</name>
        <dbReference type="ChEBI" id="CHEBI:29035"/>
    </cofactor>
</comment>
<keyword evidence="5" id="KW-0479">Metal-binding</keyword>
<evidence type="ECO:0000256" key="1">
    <source>
        <dbReference type="ARBA" id="ARBA00001936"/>
    </source>
</evidence>
<feature type="domain" description="MJ1316 RNA cyclic group end recognition" evidence="13">
    <location>
        <begin position="618"/>
        <end position="683"/>
    </location>
</feature>
<keyword evidence="4" id="KW-0540">Nuclease</keyword>
<feature type="domain" description="Endonuclease/exonuclease/phosphatase" evidence="12">
    <location>
        <begin position="770"/>
        <end position="1043"/>
    </location>
</feature>
<dbReference type="InterPro" id="IPR040459">
    <property type="entry name" value="MJ1316"/>
</dbReference>
<dbReference type="InterPro" id="IPR015943">
    <property type="entry name" value="WD40/YVTN_repeat-like_dom_sf"/>
</dbReference>
<dbReference type="Gene3D" id="3.30.460.10">
    <property type="entry name" value="Beta Polymerase, domain 2"/>
    <property type="match status" value="1"/>
</dbReference>
<evidence type="ECO:0000259" key="13">
    <source>
        <dbReference type="Pfam" id="PF04457"/>
    </source>
</evidence>
<dbReference type="Pfam" id="PF04457">
    <property type="entry name" value="MJ1316"/>
    <property type="match status" value="1"/>
</dbReference>
<dbReference type="InterPro" id="IPR005135">
    <property type="entry name" value="Endo/exonuclease/phosphatase"/>
</dbReference>
<dbReference type="CDD" id="cd09080">
    <property type="entry name" value="TDP2"/>
    <property type="match status" value="1"/>
</dbReference>
<dbReference type="Gene3D" id="2.130.10.10">
    <property type="entry name" value="YVTN repeat-like/Quinoprotein amine dehydrogenase"/>
    <property type="match status" value="1"/>
</dbReference>
<evidence type="ECO:0000259" key="12">
    <source>
        <dbReference type="Pfam" id="PF03372"/>
    </source>
</evidence>
<evidence type="ECO:0000313" key="14">
    <source>
        <dbReference type="EMBL" id="CAJ1378511.1"/>
    </source>
</evidence>
<evidence type="ECO:0000256" key="6">
    <source>
        <dbReference type="ARBA" id="ARBA00022763"/>
    </source>
</evidence>
<gene>
    <name evidence="14" type="ORF">EVOR1521_LOCUS7032</name>
</gene>
<keyword evidence="6" id="KW-0227">DNA damage</keyword>
<keyword evidence="7" id="KW-0378">Hydrolase</keyword>
<keyword evidence="15" id="KW-1185">Reference proteome</keyword>
<dbReference type="Gene3D" id="3.90.1140.10">
    <property type="entry name" value="Cyclic phosphodiesterase"/>
    <property type="match status" value="1"/>
</dbReference>
<feature type="region of interest" description="Disordered" evidence="11">
    <location>
        <begin position="581"/>
        <end position="620"/>
    </location>
</feature>
<accession>A0AA36MNL6</accession>
<dbReference type="EMBL" id="CAUJNA010000548">
    <property type="protein sequence ID" value="CAJ1378511.1"/>
    <property type="molecule type" value="Genomic_DNA"/>
</dbReference>
<keyword evidence="9" id="KW-0234">DNA repair</keyword>
<dbReference type="SUPFAM" id="SSF81301">
    <property type="entry name" value="Nucleotidyltransferase"/>
    <property type="match status" value="1"/>
</dbReference>
<protein>
    <recommendedName>
        <fullName evidence="16">Endonuclease/exonuclease/phosphatase domain-containing protein</fullName>
    </recommendedName>
</protein>
<evidence type="ECO:0000313" key="15">
    <source>
        <dbReference type="Proteomes" id="UP001178507"/>
    </source>
</evidence>
<dbReference type="InterPro" id="IPR036691">
    <property type="entry name" value="Endo/exonu/phosph_ase_sf"/>
</dbReference>
<comment type="cofactor">
    <cofactor evidence="2">
        <name>Mg(2+)</name>
        <dbReference type="ChEBI" id="CHEBI:18420"/>
    </cofactor>
</comment>
<dbReference type="InterPro" id="IPR043519">
    <property type="entry name" value="NT_sf"/>
</dbReference>
<evidence type="ECO:0000256" key="10">
    <source>
        <dbReference type="ARBA" id="ARBA00023242"/>
    </source>
</evidence>
<dbReference type="GO" id="GO:0006302">
    <property type="term" value="P:double-strand break repair"/>
    <property type="evidence" value="ECO:0007669"/>
    <property type="project" value="TreeGrafter"/>
</dbReference>
<evidence type="ECO:0000256" key="8">
    <source>
        <dbReference type="ARBA" id="ARBA00022842"/>
    </source>
</evidence>
<name>A0AA36MNL6_9DINO</name>
<dbReference type="GO" id="GO:0046872">
    <property type="term" value="F:metal ion binding"/>
    <property type="evidence" value="ECO:0007669"/>
    <property type="project" value="UniProtKB-KW"/>
</dbReference>
<dbReference type="PANTHER" id="PTHR15822:SF4">
    <property type="entry name" value="TYROSYL-DNA PHOSPHODIESTERASE 2"/>
    <property type="match status" value="1"/>
</dbReference>